<proteinExistence type="predicted"/>
<feature type="domain" description="Tll0287-like" evidence="2">
    <location>
        <begin position="49"/>
        <end position="178"/>
    </location>
</feature>
<dbReference type="InterPro" id="IPR021796">
    <property type="entry name" value="Tll0287-like_dom"/>
</dbReference>
<name>A0A432W238_9GAMM</name>
<organism evidence="3 4">
    <name type="scientific">Aliidiomarina iranensis</name>
    <dbReference type="NCBI Taxonomy" id="1434071"/>
    <lineage>
        <taxon>Bacteria</taxon>
        <taxon>Pseudomonadati</taxon>
        <taxon>Pseudomonadota</taxon>
        <taxon>Gammaproteobacteria</taxon>
        <taxon>Alteromonadales</taxon>
        <taxon>Idiomarinaceae</taxon>
        <taxon>Aliidiomarina</taxon>
    </lineage>
</organism>
<dbReference type="Proteomes" id="UP000288395">
    <property type="component" value="Unassembled WGS sequence"/>
</dbReference>
<evidence type="ECO:0000259" key="2">
    <source>
        <dbReference type="Pfam" id="PF11845"/>
    </source>
</evidence>
<protein>
    <recommendedName>
        <fullName evidence="2">Tll0287-like domain-containing protein</fullName>
    </recommendedName>
</protein>
<dbReference type="Pfam" id="PF11845">
    <property type="entry name" value="Tll0287-like"/>
    <property type="match status" value="1"/>
</dbReference>
<feature type="chain" id="PRO_5019054095" description="Tll0287-like domain-containing protein" evidence="1">
    <location>
        <begin position="22"/>
        <end position="182"/>
    </location>
</feature>
<comment type="caution">
    <text evidence="3">The sequence shown here is derived from an EMBL/GenBank/DDBJ whole genome shotgun (WGS) entry which is preliminary data.</text>
</comment>
<evidence type="ECO:0000313" key="4">
    <source>
        <dbReference type="Proteomes" id="UP000288395"/>
    </source>
</evidence>
<accession>A0A432W238</accession>
<gene>
    <name evidence="3" type="ORF">CWE08_01085</name>
</gene>
<keyword evidence="1" id="KW-0732">Signal</keyword>
<dbReference type="AlphaFoldDB" id="A0A432W238"/>
<evidence type="ECO:0000313" key="3">
    <source>
        <dbReference type="EMBL" id="RUO23277.1"/>
    </source>
</evidence>
<sequence length="182" mass="20144">MKMRSKLLFGVFISTSILTMATNAADKEAANDLAMALQKDLGTVLMTAMMEDGPMAALHVCNLEAQDITANHDGDKAKVTRISHRNRNALNEVPEEFAEKYAELMDNYQASEGKAKAVDFISEGEQHISMRAIPTAQHCLACHGGNIEPELKAEIDRLYPNDEAVDFNLGEMRGAFLIEWQE</sequence>
<keyword evidence="4" id="KW-1185">Reference proteome</keyword>
<feature type="signal peptide" evidence="1">
    <location>
        <begin position="1"/>
        <end position="21"/>
    </location>
</feature>
<dbReference type="EMBL" id="PIPJ01000001">
    <property type="protein sequence ID" value="RUO23277.1"/>
    <property type="molecule type" value="Genomic_DNA"/>
</dbReference>
<reference evidence="4" key="1">
    <citation type="journal article" date="2018" name="Front. Microbiol.">
        <title>Genome-Based Analysis Reveals the Taxonomy and Diversity of the Family Idiomarinaceae.</title>
        <authorList>
            <person name="Liu Y."/>
            <person name="Lai Q."/>
            <person name="Shao Z."/>
        </authorList>
    </citation>
    <scope>NUCLEOTIDE SEQUENCE [LARGE SCALE GENOMIC DNA]</scope>
    <source>
        <strain evidence="4">GBPy7</strain>
    </source>
</reference>
<evidence type="ECO:0000256" key="1">
    <source>
        <dbReference type="SAM" id="SignalP"/>
    </source>
</evidence>